<dbReference type="AlphaFoldDB" id="A0AA35ZLL5"/>
<dbReference type="EMBL" id="OX465083">
    <property type="protein sequence ID" value="CAI9294032.1"/>
    <property type="molecule type" value="Genomic_DNA"/>
</dbReference>
<proteinExistence type="predicted"/>
<accession>A0AA35ZLL5</accession>
<name>A0AA35ZLL5_LACSI</name>
<sequence length="308" mass="35772">MVETRDSILTVSVFQHLTEKLRPVFTLLNRVEGVPEGKEKMIDDSEEVLSEGEMLVRKKRDKKSLFPPWTLELIQKEAIDGPNTHWLEANVSFELVNSFESQFDFPLTPNGFLFCGLKHIEKAPLSDYDINNKLFAFYLQHGQTQGATRTEFDLTLVDLSFMNPNDWISLFLIQSIDEAKYEPIVSHLKKMMICYIHEVAKHDVEIVAVLKKRYVVDPKEETKYFQKRKLGKLKKADWSVIYQRRSGDKVQMNLFFLLDKHLYPSSALNHIMELTVACKLNSEGHLKCFNVSIDQEFFDKFDAQAIQA</sequence>
<evidence type="ECO:0000313" key="1">
    <source>
        <dbReference type="EMBL" id="CAI9294032.1"/>
    </source>
</evidence>
<protein>
    <submittedName>
        <fullName evidence="1">Uncharacterized protein</fullName>
    </submittedName>
</protein>
<keyword evidence="2" id="KW-1185">Reference proteome</keyword>
<reference evidence="1" key="1">
    <citation type="submission" date="2023-04" db="EMBL/GenBank/DDBJ databases">
        <authorList>
            <person name="Vijverberg K."/>
            <person name="Xiong W."/>
            <person name="Schranz E."/>
        </authorList>
    </citation>
    <scope>NUCLEOTIDE SEQUENCE</scope>
</reference>
<evidence type="ECO:0000313" key="2">
    <source>
        <dbReference type="Proteomes" id="UP001177003"/>
    </source>
</evidence>
<gene>
    <name evidence="1" type="ORF">LSALG_LOCUS33026</name>
</gene>
<organism evidence="1 2">
    <name type="scientific">Lactuca saligna</name>
    <name type="common">Willowleaf lettuce</name>
    <dbReference type="NCBI Taxonomy" id="75948"/>
    <lineage>
        <taxon>Eukaryota</taxon>
        <taxon>Viridiplantae</taxon>
        <taxon>Streptophyta</taxon>
        <taxon>Embryophyta</taxon>
        <taxon>Tracheophyta</taxon>
        <taxon>Spermatophyta</taxon>
        <taxon>Magnoliopsida</taxon>
        <taxon>eudicotyledons</taxon>
        <taxon>Gunneridae</taxon>
        <taxon>Pentapetalae</taxon>
        <taxon>asterids</taxon>
        <taxon>campanulids</taxon>
        <taxon>Asterales</taxon>
        <taxon>Asteraceae</taxon>
        <taxon>Cichorioideae</taxon>
        <taxon>Cichorieae</taxon>
        <taxon>Lactucinae</taxon>
        <taxon>Lactuca</taxon>
    </lineage>
</organism>
<dbReference type="Proteomes" id="UP001177003">
    <property type="component" value="Chromosome 7"/>
</dbReference>